<evidence type="ECO:0000313" key="3">
    <source>
        <dbReference type="Proteomes" id="UP000250080"/>
    </source>
</evidence>
<dbReference type="EMBL" id="LT618793">
    <property type="protein sequence ID" value="SCQ74599.1"/>
    <property type="molecule type" value="Genomic_DNA"/>
</dbReference>
<protein>
    <submittedName>
        <fullName evidence="2">Uncharacterized protein</fullName>
    </submittedName>
</protein>
<proteinExistence type="predicted"/>
<gene>
    <name evidence="1" type="ORF">PFR_JS10_2006</name>
    <name evidence="2" type="ORF">PFR_JS23_224</name>
</gene>
<evidence type="ECO:0000313" key="2">
    <source>
        <dbReference type="EMBL" id="SCQ74599.1"/>
    </source>
</evidence>
<dbReference type="AlphaFoldDB" id="A0A2C8A6Q6"/>
<accession>A0A2C8A6Q6</accession>
<sequence length="40" mass="4185">MLLPTRRGAPTGSEFGASLNRCTTVLAGTGDEPVPVNIVW</sequence>
<evidence type="ECO:0000313" key="1">
    <source>
        <dbReference type="EMBL" id="SBN39649.1"/>
    </source>
</evidence>
<dbReference type="EMBL" id="LT576035">
    <property type="protein sequence ID" value="SBN39649.1"/>
    <property type="molecule type" value="Genomic_DNA"/>
</dbReference>
<reference evidence="1" key="1">
    <citation type="submission" date="2016-05" db="EMBL/GenBank/DDBJ databases">
        <authorList>
            <person name="Lavstsen T."/>
            <person name="Jespersen J.S."/>
        </authorList>
    </citation>
    <scope>NUCLEOTIDE SEQUENCE</scope>
    <source>
        <strain evidence="1">PFRJS10</strain>
    </source>
</reference>
<dbReference type="Proteomes" id="UP000250080">
    <property type="component" value="Chromosome I"/>
</dbReference>
<reference evidence="2 3" key="2">
    <citation type="submission" date="2016-09" db="EMBL/GenBank/DDBJ databases">
        <authorList>
            <person name="Laine KS P."/>
        </authorList>
    </citation>
    <scope>NUCLEOTIDE SEQUENCE [LARGE SCALE GENOMIC DNA]</scope>
    <source>
        <strain evidence="2">PFRJS-23</strain>
    </source>
</reference>
<name>A0A2C8A6Q6_9ACTN</name>
<organism evidence="2 3">
    <name type="scientific">Propionibacterium freudenreichii</name>
    <dbReference type="NCBI Taxonomy" id="1744"/>
    <lineage>
        <taxon>Bacteria</taxon>
        <taxon>Bacillati</taxon>
        <taxon>Actinomycetota</taxon>
        <taxon>Actinomycetes</taxon>
        <taxon>Propionibacteriales</taxon>
        <taxon>Propionibacteriaceae</taxon>
        <taxon>Propionibacterium</taxon>
    </lineage>
</organism>